<protein>
    <recommendedName>
        <fullName evidence="1">LexA repressor DNA-binding domain-containing protein</fullName>
    </recommendedName>
</protein>
<dbReference type="Proteomes" id="UP000479531">
    <property type="component" value="Unassembled WGS sequence"/>
</dbReference>
<dbReference type="EMBL" id="QSFP01000013">
    <property type="protein sequence ID" value="RHA66297.1"/>
    <property type="molecule type" value="Genomic_DNA"/>
</dbReference>
<dbReference type="Proteomes" id="UP000284465">
    <property type="component" value="Unassembled WGS sequence"/>
</dbReference>
<evidence type="ECO:0000313" key="5">
    <source>
        <dbReference type="Proteomes" id="UP000479531"/>
    </source>
</evidence>
<dbReference type="EMBL" id="WGGT01000029">
    <property type="protein sequence ID" value="MVQ47287.1"/>
    <property type="molecule type" value="Genomic_DNA"/>
</dbReference>
<sequence>MLPFYDICRRRPQMSEQKGKSVKNKELIKEKIIFYIKEHGYAPTVREICEMTNLKSTSSVQSYLCKMFEEGELETDAKIGASRAIRVPGYKYVKVDQKMQEDNQEASKDLQTDVTDQRVRLEDVMGVITTELEKLITTQ</sequence>
<dbReference type="GO" id="GO:0006508">
    <property type="term" value="P:proteolysis"/>
    <property type="evidence" value="ECO:0007669"/>
    <property type="project" value="InterPro"/>
</dbReference>
<dbReference type="InterPro" id="IPR036390">
    <property type="entry name" value="WH_DNA-bd_sf"/>
</dbReference>
<evidence type="ECO:0000313" key="2">
    <source>
        <dbReference type="EMBL" id="MVQ47287.1"/>
    </source>
</evidence>
<dbReference type="InterPro" id="IPR006199">
    <property type="entry name" value="LexA_DNA-bd_dom"/>
</dbReference>
<organism evidence="3 4">
    <name type="scientific">Roseburia intestinalis</name>
    <dbReference type="NCBI Taxonomy" id="166486"/>
    <lineage>
        <taxon>Bacteria</taxon>
        <taxon>Bacillati</taxon>
        <taxon>Bacillota</taxon>
        <taxon>Clostridia</taxon>
        <taxon>Lachnospirales</taxon>
        <taxon>Lachnospiraceae</taxon>
        <taxon>Roseburia</taxon>
    </lineage>
</organism>
<dbReference type="Gene3D" id="1.10.10.10">
    <property type="entry name" value="Winged helix-like DNA-binding domain superfamily/Winged helix DNA-binding domain"/>
    <property type="match status" value="1"/>
</dbReference>
<evidence type="ECO:0000313" key="3">
    <source>
        <dbReference type="EMBL" id="RHA66297.1"/>
    </source>
</evidence>
<name>A0A3R6DX10_9FIRM</name>
<reference evidence="2 5" key="2">
    <citation type="submission" date="2019-10" db="EMBL/GenBank/DDBJ databases">
        <title>Roseburia spp. ameliorate alcoholic fatty liver via restoration of gut barrier function.</title>
        <authorList>
            <person name="Seo B."/>
            <person name="Ko G."/>
        </authorList>
    </citation>
    <scope>NUCLEOTIDE SEQUENCE [LARGE SCALE GENOMIC DNA]</scope>
    <source>
        <strain evidence="2 5">SNUG30017</strain>
    </source>
</reference>
<comment type="caution">
    <text evidence="3">The sequence shown here is derived from an EMBL/GenBank/DDBJ whole genome shotgun (WGS) entry which is preliminary data.</text>
</comment>
<evidence type="ECO:0000259" key="1">
    <source>
        <dbReference type="Pfam" id="PF01726"/>
    </source>
</evidence>
<dbReference type="InterPro" id="IPR036388">
    <property type="entry name" value="WH-like_DNA-bd_sf"/>
</dbReference>
<feature type="domain" description="LexA repressor DNA-binding" evidence="1">
    <location>
        <begin position="33"/>
        <end position="77"/>
    </location>
</feature>
<reference evidence="3 4" key="1">
    <citation type="submission" date="2018-08" db="EMBL/GenBank/DDBJ databases">
        <title>A genome reference for cultivated species of the human gut microbiota.</title>
        <authorList>
            <person name="Zou Y."/>
            <person name="Xue W."/>
            <person name="Luo G."/>
        </authorList>
    </citation>
    <scope>NUCLEOTIDE SEQUENCE [LARGE SCALE GENOMIC DNA]</scope>
    <source>
        <strain evidence="3 4">AM43-11</strain>
    </source>
</reference>
<dbReference type="GO" id="GO:0004252">
    <property type="term" value="F:serine-type endopeptidase activity"/>
    <property type="evidence" value="ECO:0007669"/>
    <property type="project" value="InterPro"/>
</dbReference>
<evidence type="ECO:0000313" key="4">
    <source>
        <dbReference type="Proteomes" id="UP000284465"/>
    </source>
</evidence>
<proteinExistence type="predicted"/>
<accession>A0A3R6DX10</accession>
<dbReference type="Pfam" id="PF01726">
    <property type="entry name" value="LexA_DNA_bind"/>
    <property type="match status" value="1"/>
</dbReference>
<dbReference type="SUPFAM" id="SSF46785">
    <property type="entry name" value="Winged helix' DNA-binding domain"/>
    <property type="match status" value="1"/>
</dbReference>
<dbReference type="AlphaFoldDB" id="A0A3R6DX10"/>
<gene>
    <name evidence="3" type="ORF">DW927_12230</name>
    <name evidence="2" type="ORF">GCK47_16745</name>
</gene>